<dbReference type="EMBL" id="CAXAMM010012969">
    <property type="protein sequence ID" value="CAK9030136.1"/>
    <property type="molecule type" value="Genomic_DNA"/>
</dbReference>
<sequence>MRSSNWQAQMLSADEAMLGSIPDREAPLPYIPKAGLCLPQQRPRVNAYDDLILHHPAVPRACSPLMQEQRFEVLGEAYPRSFTVSPPQSYVVRPQYPNSGYIDSFIPSAAPVVATPPYDGWPDAHSQASAAAYPSYDRSYPTTSGGSSSSSITAGNEKVETMPKYLGGEQTNAGWRSASVPSPKAPPIRSLVTSAPSPLEPEWRSSEVWSRASPAPCPLGCTIGRLREVQPGFTAATMAPAQVAAASGYPTQTSPCISPCATPQSPCRVLGLAEAQAQTGSRSATVLPLYTAPSSPCLSPCATPQLPCKPEFYVDAQAPTGSRSAAVLPLYTPPSSPCLSPCATPQLPCRPEMYVDTQASVIPVYTASASPCISPSATPQSASRPVSCMVPVVPVLAAPVPTTSYITPCATPQSPCRPVSYIAPQASFVSTSLSSCTPQVPCRAAATQAPSLLTTSSAVAMPSPAPFLATSSGFWTTRPGPQAASRSPTPAGRSLSPLRCLPVKYSRQMSASASAAPPSRFEDLLDEARRSLKQKVDSAMSRLMRTDKSSSESDRPGNQRVSSAEPRSTSLPPENEDRREREKPRMTLRAQEQVTPPPRAISGRNLGDKEPPKSSAPSTGLDKLKAVLAESSKLSKLESPRRRPSDDAVQRSQKSEALAAPSHSLAQYRPTSQSSQSLASLFTSPTPLGLEAKAECPKSSKSSAPPDFVLRNDDDLRRSLFASGFSSQDHSLSPTAKSRLKVELFDGNQDWISKDEKAPRRSRLGDSQSLPTLCMGREPGG</sequence>
<feature type="region of interest" description="Disordered" evidence="1">
    <location>
        <begin position="753"/>
        <end position="781"/>
    </location>
</feature>
<organism evidence="3 4">
    <name type="scientific">Durusdinium trenchii</name>
    <dbReference type="NCBI Taxonomy" id="1381693"/>
    <lineage>
        <taxon>Eukaryota</taxon>
        <taxon>Sar</taxon>
        <taxon>Alveolata</taxon>
        <taxon>Dinophyceae</taxon>
        <taxon>Suessiales</taxon>
        <taxon>Symbiodiniaceae</taxon>
        <taxon>Durusdinium</taxon>
    </lineage>
</organism>
<dbReference type="EMBL" id="CAXAMM010013003">
    <property type="protein sequence ID" value="CAK9030264.1"/>
    <property type="molecule type" value="Genomic_DNA"/>
</dbReference>
<evidence type="ECO:0000313" key="4">
    <source>
        <dbReference type="Proteomes" id="UP001642464"/>
    </source>
</evidence>
<comment type="caution">
    <text evidence="3">The sequence shown here is derived from an EMBL/GenBank/DDBJ whole genome shotgun (WGS) entry which is preliminary data.</text>
</comment>
<dbReference type="Proteomes" id="UP001642464">
    <property type="component" value="Unassembled WGS sequence"/>
</dbReference>
<feature type="region of interest" description="Disordered" evidence="1">
    <location>
        <begin position="135"/>
        <end position="155"/>
    </location>
</feature>
<accession>A0ABP0KWB9</accession>
<evidence type="ECO:0000313" key="3">
    <source>
        <dbReference type="EMBL" id="CAK9030264.1"/>
    </source>
</evidence>
<reference evidence="3 4" key="1">
    <citation type="submission" date="2024-02" db="EMBL/GenBank/DDBJ databases">
        <authorList>
            <person name="Chen Y."/>
            <person name="Shah S."/>
            <person name="Dougan E. K."/>
            <person name="Thang M."/>
            <person name="Chan C."/>
        </authorList>
    </citation>
    <scope>NUCLEOTIDE SEQUENCE [LARGE SCALE GENOMIC DNA]</scope>
</reference>
<feature type="compositionally biased region" description="Basic and acidic residues" evidence="1">
    <location>
        <begin position="633"/>
        <end position="649"/>
    </location>
</feature>
<feature type="region of interest" description="Disordered" evidence="1">
    <location>
        <begin position="535"/>
        <end position="711"/>
    </location>
</feature>
<feature type="compositionally biased region" description="Basic and acidic residues" evidence="1">
    <location>
        <begin position="544"/>
        <end position="557"/>
    </location>
</feature>
<feature type="region of interest" description="Disordered" evidence="1">
    <location>
        <begin position="472"/>
        <end position="497"/>
    </location>
</feature>
<evidence type="ECO:0000256" key="1">
    <source>
        <dbReference type="SAM" id="MobiDB-lite"/>
    </source>
</evidence>
<feature type="compositionally biased region" description="Polar residues" evidence="1">
    <location>
        <begin position="559"/>
        <end position="572"/>
    </location>
</feature>
<evidence type="ECO:0000313" key="2">
    <source>
        <dbReference type="EMBL" id="CAK9030136.1"/>
    </source>
</evidence>
<feature type="region of interest" description="Disordered" evidence="1">
    <location>
        <begin position="174"/>
        <end position="199"/>
    </location>
</feature>
<proteinExistence type="predicted"/>
<feature type="non-terminal residue" evidence="3">
    <location>
        <position position="781"/>
    </location>
</feature>
<feature type="compositionally biased region" description="Polar residues" evidence="1">
    <location>
        <begin position="669"/>
        <end position="686"/>
    </location>
</feature>
<protein>
    <submittedName>
        <fullName evidence="3">Uncharacterized protein</fullName>
    </submittedName>
</protein>
<name>A0ABP0KWB9_9DINO</name>
<gene>
    <name evidence="2" type="ORF">SCF082_LOCUS19092</name>
    <name evidence="3" type="ORF">SCF082_LOCUS19147</name>
</gene>
<feature type="compositionally biased region" description="Basic and acidic residues" evidence="1">
    <location>
        <begin position="575"/>
        <end position="585"/>
    </location>
</feature>
<keyword evidence="4" id="KW-1185">Reference proteome</keyword>